<organism evidence="1 2">
    <name type="scientific">Shewanella corallii</name>
    <dbReference type="NCBI Taxonomy" id="560080"/>
    <lineage>
        <taxon>Bacteria</taxon>
        <taxon>Pseudomonadati</taxon>
        <taxon>Pseudomonadota</taxon>
        <taxon>Gammaproteobacteria</taxon>
        <taxon>Alteromonadales</taxon>
        <taxon>Shewanellaceae</taxon>
        <taxon>Shewanella</taxon>
    </lineage>
</organism>
<evidence type="ECO:0000313" key="2">
    <source>
        <dbReference type="Proteomes" id="UP001202831"/>
    </source>
</evidence>
<reference evidence="1 2" key="1">
    <citation type="submission" date="2022-01" db="EMBL/GenBank/DDBJ databases">
        <title>Whole genome-based taxonomy of the Shewanellaceae.</title>
        <authorList>
            <person name="Martin-Rodriguez A.J."/>
        </authorList>
    </citation>
    <scope>NUCLEOTIDE SEQUENCE [LARGE SCALE GENOMIC DNA]</scope>
    <source>
        <strain evidence="1 2">DSM 21332</strain>
    </source>
</reference>
<dbReference type="EMBL" id="JAKIKT010000001">
    <property type="protein sequence ID" value="MCL2912617.1"/>
    <property type="molecule type" value="Genomic_DNA"/>
</dbReference>
<dbReference type="InterPro" id="IPR045508">
    <property type="entry name" value="DUF6482"/>
</dbReference>
<dbReference type="Pfam" id="PF20090">
    <property type="entry name" value="DUF6482"/>
    <property type="match status" value="1"/>
</dbReference>
<name>A0ABT0N2H7_9GAMM</name>
<gene>
    <name evidence="1" type="ORF">L2725_02250</name>
</gene>
<evidence type="ECO:0000313" key="1">
    <source>
        <dbReference type="EMBL" id="MCL2912617.1"/>
    </source>
</evidence>
<protein>
    <submittedName>
        <fullName evidence="1">DUF6482 family protein</fullName>
    </submittedName>
</protein>
<sequence>MLAEQLMQQIQHGQGEAMIISYADSNHYLAGLEDGHGLFHALKSKRGELITYNSISEAEHALASIGVKTATVQLQTAYDEMVGQTESSSSRYTVGL</sequence>
<proteinExistence type="predicted"/>
<dbReference type="Proteomes" id="UP001202831">
    <property type="component" value="Unassembled WGS sequence"/>
</dbReference>
<accession>A0ABT0N2H7</accession>
<dbReference type="RefSeq" id="WP_115138031.1">
    <property type="nucleotide sequence ID" value="NZ_JAKIKT010000001.1"/>
</dbReference>
<comment type="caution">
    <text evidence="1">The sequence shown here is derived from an EMBL/GenBank/DDBJ whole genome shotgun (WGS) entry which is preliminary data.</text>
</comment>
<keyword evidence="2" id="KW-1185">Reference proteome</keyword>